<accession>A0A545UN52</accession>
<feature type="region of interest" description="Disordered" evidence="1">
    <location>
        <begin position="24"/>
        <end position="47"/>
    </location>
</feature>
<gene>
    <name evidence="2" type="ORF">IF1G_10417</name>
</gene>
<protein>
    <submittedName>
        <fullName evidence="2">Uncharacterized protein</fullName>
    </submittedName>
</protein>
<evidence type="ECO:0000313" key="3">
    <source>
        <dbReference type="Proteomes" id="UP000315783"/>
    </source>
</evidence>
<organism evidence="2 3">
    <name type="scientific">Cordyceps javanica</name>
    <dbReference type="NCBI Taxonomy" id="43265"/>
    <lineage>
        <taxon>Eukaryota</taxon>
        <taxon>Fungi</taxon>
        <taxon>Dikarya</taxon>
        <taxon>Ascomycota</taxon>
        <taxon>Pezizomycotina</taxon>
        <taxon>Sordariomycetes</taxon>
        <taxon>Hypocreomycetidae</taxon>
        <taxon>Hypocreales</taxon>
        <taxon>Cordycipitaceae</taxon>
        <taxon>Cordyceps</taxon>
    </lineage>
</organism>
<dbReference type="AlphaFoldDB" id="A0A545UN52"/>
<name>A0A545UN52_9HYPO</name>
<comment type="caution">
    <text evidence="2">The sequence shown here is derived from an EMBL/GenBank/DDBJ whole genome shotgun (WGS) entry which is preliminary data.</text>
</comment>
<keyword evidence="3" id="KW-1185">Reference proteome</keyword>
<dbReference type="Proteomes" id="UP000315783">
    <property type="component" value="Unassembled WGS sequence"/>
</dbReference>
<evidence type="ECO:0000256" key="1">
    <source>
        <dbReference type="SAM" id="MobiDB-lite"/>
    </source>
</evidence>
<reference evidence="2 3" key="1">
    <citation type="journal article" date="2019" name="Appl. Microbiol. Biotechnol.">
        <title>Genome sequence of Isaria javanica and comparative genome analysis insights into family S53 peptidase evolution in fungal entomopathogens.</title>
        <authorList>
            <person name="Lin R."/>
            <person name="Zhang X."/>
            <person name="Xin B."/>
            <person name="Zou M."/>
            <person name="Gao Y."/>
            <person name="Qin F."/>
            <person name="Hu Q."/>
            <person name="Xie B."/>
            <person name="Cheng X."/>
        </authorList>
    </citation>
    <scope>NUCLEOTIDE SEQUENCE [LARGE SCALE GENOMIC DNA]</scope>
    <source>
        <strain evidence="2 3">IJ1G</strain>
    </source>
</reference>
<feature type="compositionally biased region" description="Basic and acidic residues" evidence="1">
    <location>
        <begin position="29"/>
        <end position="40"/>
    </location>
</feature>
<sequence>MVRVTAYSILPTWPKLADRKNTWQQRLGPLKEDSNKKKEGSQAGMRPHGRFGPFFFSSLACSEQIGLGMPDQTCVISFSAPVGPVNDKLSRERGGSAKQNEVQAFFLWQTRSDQDAGQRLCVLCRGRCAVFVCFDGKRERGGGEGRGLFVRIQGADGRKAIFGGMAAGYVGMSQCRRQSCQVSAMAEVFLRGEATWRARLPLGRRICRQL</sequence>
<evidence type="ECO:0000313" key="2">
    <source>
        <dbReference type="EMBL" id="TQV90896.1"/>
    </source>
</evidence>
<proteinExistence type="predicted"/>
<dbReference type="EMBL" id="SPUK01000022">
    <property type="protein sequence ID" value="TQV90896.1"/>
    <property type="molecule type" value="Genomic_DNA"/>
</dbReference>